<dbReference type="EMBL" id="KQ971338">
    <property type="protein sequence ID" value="EFA02925.1"/>
    <property type="molecule type" value="Genomic_DNA"/>
</dbReference>
<dbReference type="GO" id="GO:0005886">
    <property type="term" value="C:plasma membrane"/>
    <property type="evidence" value="ECO:0007669"/>
    <property type="project" value="UniProtKB-SubCell"/>
</dbReference>
<keyword evidence="5 8" id="KW-0472">Membrane</keyword>
<dbReference type="PANTHER" id="PTHR21143">
    <property type="entry name" value="INVERTEBRATE GUSTATORY RECEPTOR"/>
    <property type="match status" value="1"/>
</dbReference>
<sequence length="360" mass="41901">MSAKLLTFLLNGGTYLAIVPPLNKQNNYKYKFYVYAMSAFISGSVIATLFFKDFYADFVLIKKAVCIVEDIFLLSLNLHILNIFGLRRREQWSALIECFKATENLVLVELNKRKVPYYLGFVIANIVHFSIAVYEYFFWTQSIGLSFIKKYFNRYLQMYLNFYCIFLLCVVTNMILLRYKGFKATLRTQTHTHLNKNSLLNLISKVEKTMYSLKKIVDLYNTMFGWTLFLIISLTTIQILNYIDFIIFYTQVEAGSVQIVLLSLAIITWVFSGALVLILLCSFVEQEVEEIVLLTYDIRLRVAGKINLEGYKMQEFTNFVNKNLPSFTAANFFHIGRSTILNMLSTVSTFIIILIQFRKQ</sequence>
<protein>
    <recommendedName>
        <fullName evidence="8">Gustatory receptor</fullName>
    </recommendedName>
</protein>
<dbReference type="GO" id="GO:0043025">
    <property type="term" value="C:neuronal cell body"/>
    <property type="evidence" value="ECO:0000318"/>
    <property type="project" value="GO_Central"/>
</dbReference>
<reference evidence="9 10" key="1">
    <citation type="journal article" date="2008" name="Nature">
        <title>The genome of the model beetle and pest Tribolium castaneum.</title>
        <authorList>
            <consortium name="Tribolium Genome Sequencing Consortium"/>
            <person name="Richards S."/>
            <person name="Gibbs R.A."/>
            <person name="Weinstock G.M."/>
            <person name="Brown S.J."/>
            <person name="Denell R."/>
            <person name="Beeman R.W."/>
            <person name="Gibbs R."/>
            <person name="Beeman R.W."/>
            <person name="Brown S.J."/>
            <person name="Bucher G."/>
            <person name="Friedrich M."/>
            <person name="Grimmelikhuijzen C.J."/>
            <person name="Klingler M."/>
            <person name="Lorenzen M."/>
            <person name="Richards S."/>
            <person name="Roth S."/>
            <person name="Schroder R."/>
            <person name="Tautz D."/>
            <person name="Zdobnov E.M."/>
            <person name="Muzny D."/>
            <person name="Gibbs R.A."/>
            <person name="Weinstock G.M."/>
            <person name="Attaway T."/>
            <person name="Bell S."/>
            <person name="Buhay C.J."/>
            <person name="Chandrabose M.N."/>
            <person name="Chavez D."/>
            <person name="Clerk-Blankenburg K.P."/>
            <person name="Cree A."/>
            <person name="Dao M."/>
            <person name="Davis C."/>
            <person name="Chacko J."/>
            <person name="Dinh H."/>
            <person name="Dugan-Rocha S."/>
            <person name="Fowler G."/>
            <person name="Garner T.T."/>
            <person name="Garnes J."/>
            <person name="Gnirke A."/>
            <person name="Hawes A."/>
            <person name="Hernandez J."/>
            <person name="Hines S."/>
            <person name="Holder M."/>
            <person name="Hume J."/>
            <person name="Jhangiani S.N."/>
            <person name="Joshi V."/>
            <person name="Khan Z.M."/>
            <person name="Jackson L."/>
            <person name="Kovar C."/>
            <person name="Kowis A."/>
            <person name="Lee S."/>
            <person name="Lewis L.R."/>
            <person name="Margolis J."/>
            <person name="Morgan M."/>
            <person name="Nazareth L.V."/>
            <person name="Nguyen N."/>
            <person name="Okwuonu G."/>
            <person name="Parker D."/>
            <person name="Richards S."/>
            <person name="Ruiz S.J."/>
            <person name="Santibanez J."/>
            <person name="Savard J."/>
            <person name="Scherer S.E."/>
            <person name="Schneider B."/>
            <person name="Sodergren E."/>
            <person name="Tautz D."/>
            <person name="Vattahil S."/>
            <person name="Villasana D."/>
            <person name="White C.S."/>
            <person name="Wright R."/>
            <person name="Park Y."/>
            <person name="Beeman R.W."/>
            <person name="Lord J."/>
            <person name="Oppert B."/>
            <person name="Lorenzen M."/>
            <person name="Brown S."/>
            <person name="Wang L."/>
            <person name="Savard J."/>
            <person name="Tautz D."/>
            <person name="Richards S."/>
            <person name="Weinstock G."/>
            <person name="Gibbs R.A."/>
            <person name="Liu Y."/>
            <person name="Worley K."/>
            <person name="Weinstock G."/>
            <person name="Elsik C.G."/>
            <person name="Reese J.T."/>
            <person name="Elhaik E."/>
            <person name="Landan G."/>
            <person name="Graur D."/>
            <person name="Arensburger P."/>
            <person name="Atkinson P."/>
            <person name="Beeman R.W."/>
            <person name="Beidler J."/>
            <person name="Brown S.J."/>
            <person name="Demuth J.P."/>
            <person name="Drury D.W."/>
            <person name="Du Y.Z."/>
            <person name="Fujiwara H."/>
            <person name="Lorenzen M."/>
            <person name="Maselli V."/>
            <person name="Osanai M."/>
            <person name="Park Y."/>
            <person name="Robertson H.M."/>
            <person name="Tu Z."/>
            <person name="Wang J.J."/>
            <person name="Wang S."/>
            <person name="Richards S."/>
            <person name="Song H."/>
            <person name="Zhang L."/>
            <person name="Sodergren E."/>
            <person name="Werner D."/>
            <person name="Stanke M."/>
            <person name="Morgenstern B."/>
            <person name="Solovyev V."/>
            <person name="Kosarev P."/>
            <person name="Brown G."/>
            <person name="Chen H.C."/>
            <person name="Ermolaeva O."/>
            <person name="Hlavina W."/>
            <person name="Kapustin Y."/>
            <person name="Kiryutin B."/>
            <person name="Kitts P."/>
            <person name="Maglott D."/>
            <person name="Pruitt K."/>
            <person name="Sapojnikov V."/>
            <person name="Souvorov A."/>
            <person name="Mackey A.J."/>
            <person name="Waterhouse R.M."/>
            <person name="Wyder S."/>
            <person name="Zdobnov E.M."/>
            <person name="Zdobnov E.M."/>
            <person name="Wyder S."/>
            <person name="Kriventseva E.V."/>
            <person name="Kadowaki T."/>
            <person name="Bork P."/>
            <person name="Aranda M."/>
            <person name="Bao R."/>
            <person name="Beermann A."/>
            <person name="Berns N."/>
            <person name="Bolognesi R."/>
            <person name="Bonneton F."/>
            <person name="Bopp D."/>
            <person name="Brown S.J."/>
            <person name="Bucher G."/>
            <person name="Butts T."/>
            <person name="Chaumot A."/>
            <person name="Denell R.E."/>
            <person name="Ferrier D.E."/>
            <person name="Friedrich M."/>
            <person name="Gordon C.M."/>
            <person name="Jindra M."/>
            <person name="Klingler M."/>
            <person name="Lan Q."/>
            <person name="Lattorff H.M."/>
            <person name="Laudet V."/>
            <person name="von Levetsow C."/>
            <person name="Liu Z."/>
            <person name="Lutz R."/>
            <person name="Lynch J.A."/>
            <person name="da Fonseca R.N."/>
            <person name="Posnien N."/>
            <person name="Reuter R."/>
            <person name="Roth S."/>
            <person name="Savard J."/>
            <person name="Schinko J.B."/>
            <person name="Schmitt C."/>
            <person name="Schoppmeier M."/>
            <person name="Schroder R."/>
            <person name="Shippy T.D."/>
            <person name="Simonnet F."/>
            <person name="Marques-Souza H."/>
            <person name="Tautz D."/>
            <person name="Tomoyasu Y."/>
            <person name="Trauner J."/>
            <person name="Van der Zee M."/>
            <person name="Vervoort M."/>
            <person name="Wittkopp N."/>
            <person name="Wimmer E.A."/>
            <person name="Yang X."/>
            <person name="Jones A.K."/>
            <person name="Sattelle D.B."/>
            <person name="Ebert P.R."/>
            <person name="Nelson D."/>
            <person name="Scott J.G."/>
            <person name="Beeman R.W."/>
            <person name="Muthukrishnan S."/>
            <person name="Kramer K.J."/>
            <person name="Arakane Y."/>
            <person name="Beeman R.W."/>
            <person name="Zhu Q."/>
            <person name="Hogenkamp D."/>
            <person name="Dixit R."/>
            <person name="Oppert B."/>
            <person name="Jiang H."/>
            <person name="Zou Z."/>
            <person name="Marshall J."/>
            <person name="Elpidina E."/>
            <person name="Vinokurov K."/>
            <person name="Oppert C."/>
            <person name="Zou Z."/>
            <person name="Evans J."/>
            <person name="Lu Z."/>
            <person name="Zhao P."/>
            <person name="Sumathipala N."/>
            <person name="Altincicek B."/>
            <person name="Vilcinskas A."/>
            <person name="Williams M."/>
            <person name="Hultmark D."/>
            <person name="Hetru C."/>
            <person name="Jiang H."/>
            <person name="Grimmelikhuijzen C.J."/>
            <person name="Hauser F."/>
            <person name="Cazzamali G."/>
            <person name="Williamson M."/>
            <person name="Park Y."/>
            <person name="Li B."/>
            <person name="Tanaka Y."/>
            <person name="Predel R."/>
            <person name="Neupert S."/>
            <person name="Schachtner J."/>
            <person name="Verleyen P."/>
            <person name="Raible F."/>
            <person name="Bork P."/>
            <person name="Friedrich M."/>
            <person name="Walden K.K."/>
            <person name="Robertson H.M."/>
            <person name="Angeli S."/>
            <person name="Foret S."/>
            <person name="Bucher G."/>
            <person name="Schuetz S."/>
            <person name="Maleszka R."/>
            <person name="Wimmer E.A."/>
            <person name="Beeman R.W."/>
            <person name="Lorenzen M."/>
            <person name="Tomoyasu Y."/>
            <person name="Miller S.C."/>
            <person name="Grossmann D."/>
            <person name="Bucher G."/>
        </authorList>
    </citation>
    <scope>NUCLEOTIDE SEQUENCE [LARGE SCALE GENOMIC DNA]</scope>
    <source>
        <strain evidence="9 10">Georgia GA2</strain>
    </source>
</reference>
<feature type="transmembrane region" description="Helical" evidence="8">
    <location>
        <begin position="340"/>
        <end position="357"/>
    </location>
</feature>
<reference evidence="9 10" key="2">
    <citation type="journal article" date="2010" name="Nucleic Acids Res.">
        <title>BeetleBase in 2010: revisions to provide comprehensive genomic information for Tribolium castaneum.</title>
        <authorList>
            <person name="Kim H.S."/>
            <person name="Murphy T."/>
            <person name="Xia J."/>
            <person name="Caragea D."/>
            <person name="Park Y."/>
            <person name="Beeman R.W."/>
            <person name="Lorenzen M.D."/>
            <person name="Butcher S."/>
            <person name="Manak J.R."/>
            <person name="Brown S.J."/>
        </authorList>
    </citation>
    <scope>GENOME REANNOTATION</scope>
    <source>
        <strain evidence="9 10">Georgia GA2</strain>
    </source>
</reference>
<keyword evidence="6 8" id="KW-0675">Receptor</keyword>
<feature type="transmembrane region" description="Helical" evidence="8">
    <location>
        <begin position="32"/>
        <end position="52"/>
    </location>
</feature>
<dbReference type="PANTHER" id="PTHR21143:SF104">
    <property type="entry name" value="GUSTATORY RECEPTOR 8A-RELATED"/>
    <property type="match status" value="1"/>
</dbReference>
<dbReference type="PhylomeDB" id="D2A3D4"/>
<feature type="transmembrane region" description="Helical" evidence="8">
    <location>
        <begin position="64"/>
        <end position="85"/>
    </location>
</feature>
<feature type="transmembrane region" description="Helical" evidence="8">
    <location>
        <begin position="223"/>
        <end position="247"/>
    </location>
</feature>
<dbReference type="GO" id="GO:0030425">
    <property type="term" value="C:dendrite"/>
    <property type="evidence" value="ECO:0000318"/>
    <property type="project" value="GO_Central"/>
</dbReference>
<comment type="function">
    <text evidence="8">Gustatory receptor which mediates acceptance or avoidance behavior, depending on its substrates.</text>
</comment>
<evidence type="ECO:0000256" key="3">
    <source>
        <dbReference type="ARBA" id="ARBA00022692"/>
    </source>
</evidence>
<keyword evidence="3 8" id="KW-0812">Transmembrane</keyword>
<evidence type="ECO:0000256" key="8">
    <source>
        <dbReference type="RuleBase" id="RU363108"/>
    </source>
</evidence>
<evidence type="ECO:0000256" key="4">
    <source>
        <dbReference type="ARBA" id="ARBA00022989"/>
    </source>
</evidence>
<comment type="similarity">
    <text evidence="8">Belongs to the insect chemoreceptor superfamily. Gustatory receptor (GR) family.</text>
</comment>
<name>D2A3D4_TRICA</name>
<keyword evidence="7 8" id="KW-0807">Transducer</keyword>
<keyword evidence="2 8" id="KW-1003">Cell membrane</keyword>
<dbReference type="FunCoup" id="D2A3D4">
    <property type="interactions" value="37"/>
</dbReference>
<evidence type="ECO:0000256" key="1">
    <source>
        <dbReference type="ARBA" id="ARBA00004651"/>
    </source>
</evidence>
<evidence type="ECO:0000313" key="9">
    <source>
        <dbReference type="EMBL" id="EFA02925.1"/>
    </source>
</evidence>
<dbReference type="HOGENOM" id="CLU_060014_0_0_1"/>
<dbReference type="GO" id="GO:0050909">
    <property type="term" value="P:sensory perception of taste"/>
    <property type="evidence" value="ECO:0007669"/>
    <property type="project" value="InterPro"/>
</dbReference>
<dbReference type="InterPro" id="IPR013604">
    <property type="entry name" value="7TM_chemorcpt"/>
</dbReference>
<organism evidence="9 10">
    <name type="scientific">Tribolium castaneum</name>
    <name type="common">Red flour beetle</name>
    <dbReference type="NCBI Taxonomy" id="7070"/>
    <lineage>
        <taxon>Eukaryota</taxon>
        <taxon>Metazoa</taxon>
        <taxon>Ecdysozoa</taxon>
        <taxon>Arthropoda</taxon>
        <taxon>Hexapoda</taxon>
        <taxon>Insecta</taxon>
        <taxon>Pterygota</taxon>
        <taxon>Neoptera</taxon>
        <taxon>Endopterygota</taxon>
        <taxon>Coleoptera</taxon>
        <taxon>Polyphaga</taxon>
        <taxon>Cucujiformia</taxon>
        <taxon>Tenebrionidae</taxon>
        <taxon>Tenebrionidae incertae sedis</taxon>
        <taxon>Tribolium</taxon>
    </lineage>
</organism>
<evidence type="ECO:0000256" key="2">
    <source>
        <dbReference type="ARBA" id="ARBA00022475"/>
    </source>
</evidence>
<feature type="transmembrane region" description="Helical" evidence="8">
    <location>
        <begin position="117"/>
        <end position="139"/>
    </location>
</feature>
<evidence type="ECO:0000256" key="5">
    <source>
        <dbReference type="ARBA" id="ARBA00023136"/>
    </source>
</evidence>
<dbReference type="Pfam" id="PF08395">
    <property type="entry name" value="7tm_7"/>
    <property type="match status" value="1"/>
</dbReference>
<dbReference type="AlphaFoldDB" id="D2A3D4"/>
<dbReference type="Proteomes" id="UP000007266">
    <property type="component" value="Linkage group 4"/>
</dbReference>
<dbReference type="GO" id="GO:0007635">
    <property type="term" value="P:chemosensory behavior"/>
    <property type="evidence" value="ECO:0000318"/>
    <property type="project" value="GO_Central"/>
</dbReference>
<gene>
    <name evidence="9" type="primary">TcGr34</name>
    <name evidence="9" type="ORF">TcasGA2_TC030133</name>
</gene>
<feature type="transmembrane region" description="Helical" evidence="8">
    <location>
        <begin position="160"/>
        <end position="179"/>
    </location>
</feature>
<dbReference type="GO" id="GO:0008049">
    <property type="term" value="P:male courtship behavior"/>
    <property type="evidence" value="ECO:0000318"/>
    <property type="project" value="GO_Central"/>
</dbReference>
<dbReference type="GO" id="GO:0007165">
    <property type="term" value="P:signal transduction"/>
    <property type="evidence" value="ECO:0007669"/>
    <property type="project" value="UniProtKB-KW"/>
</dbReference>
<dbReference type="OrthoDB" id="6760735at2759"/>
<dbReference type="GO" id="GO:0030424">
    <property type="term" value="C:axon"/>
    <property type="evidence" value="ECO:0000318"/>
    <property type="project" value="GO_Central"/>
</dbReference>
<proteinExistence type="inferred from homology"/>
<keyword evidence="4 8" id="KW-1133">Transmembrane helix</keyword>
<evidence type="ECO:0000256" key="7">
    <source>
        <dbReference type="ARBA" id="ARBA00023224"/>
    </source>
</evidence>
<evidence type="ECO:0000256" key="6">
    <source>
        <dbReference type="ARBA" id="ARBA00023170"/>
    </source>
</evidence>
<evidence type="ECO:0000313" key="10">
    <source>
        <dbReference type="Proteomes" id="UP000007266"/>
    </source>
</evidence>
<dbReference type="InParanoid" id="D2A3D4"/>
<feature type="transmembrane region" description="Helical" evidence="8">
    <location>
        <begin position="259"/>
        <end position="280"/>
    </location>
</feature>
<dbReference type="KEGG" id="tca:103312576"/>
<keyword evidence="10" id="KW-1185">Reference proteome</keyword>
<accession>D2A3D4</accession>
<comment type="subcellular location">
    <subcellularLocation>
        <location evidence="1 8">Cell membrane</location>
        <topology evidence="1 8">Multi-pass membrane protein</topology>
    </subcellularLocation>
</comment>